<evidence type="ECO:0000313" key="2">
    <source>
        <dbReference type="Proteomes" id="UP001177023"/>
    </source>
</evidence>
<protein>
    <submittedName>
        <fullName evidence="1">Uncharacterized protein</fullName>
    </submittedName>
</protein>
<dbReference type="AlphaFoldDB" id="A0AA36G575"/>
<sequence>MNLLKQHYQKVHKPKDYSIVLSRFGNCGLTANLIRNTGINFNEGPQEDTTPQQATETQTEWVCAPGTIPTPSLSYQTTANQWEGDYQDADCQTGFYGSAATNDFGAQFSTEEYPETPQMRHVETTMEFPLGRYLQSAETQTNSFL</sequence>
<comment type="caution">
    <text evidence="1">The sequence shown here is derived from an EMBL/GenBank/DDBJ whole genome shotgun (WGS) entry which is preliminary data.</text>
</comment>
<name>A0AA36G575_9BILA</name>
<gene>
    <name evidence="1" type="ORF">MSPICULIGERA_LOCUS17856</name>
</gene>
<reference evidence="1" key="1">
    <citation type="submission" date="2023-06" db="EMBL/GenBank/DDBJ databases">
        <authorList>
            <person name="Delattre M."/>
        </authorList>
    </citation>
    <scope>NUCLEOTIDE SEQUENCE</scope>
    <source>
        <strain evidence="1">AF72</strain>
    </source>
</reference>
<evidence type="ECO:0000313" key="1">
    <source>
        <dbReference type="EMBL" id="CAJ0579647.1"/>
    </source>
</evidence>
<proteinExistence type="predicted"/>
<dbReference type="EMBL" id="CATQJA010002657">
    <property type="protein sequence ID" value="CAJ0579647.1"/>
    <property type="molecule type" value="Genomic_DNA"/>
</dbReference>
<accession>A0AA36G575</accession>
<keyword evidence="2" id="KW-1185">Reference proteome</keyword>
<feature type="non-terminal residue" evidence="1">
    <location>
        <position position="145"/>
    </location>
</feature>
<dbReference type="Proteomes" id="UP001177023">
    <property type="component" value="Unassembled WGS sequence"/>
</dbReference>
<organism evidence="1 2">
    <name type="scientific">Mesorhabditis spiculigera</name>
    <dbReference type="NCBI Taxonomy" id="96644"/>
    <lineage>
        <taxon>Eukaryota</taxon>
        <taxon>Metazoa</taxon>
        <taxon>Ecdysozoa</taxon>
        <taxon>Nematoda</taxon>
        <taxon>Chromadorea</taxon>
        <taxon>Rhabditida</taxon>
        <taxon>Rhabditina</taxon>
        <taxon>Rhabditomorpha</taxon>
        <taxon>Rhabditoidea</taxon>
        <taxon>Rhabditidae</taxon>
        <taxon>Mesorhabditinae</taxon>
        <taxon>Mesorhabditis</taxon>
    </lineage>
</organism>